<proteinExistence type="inferred from homology"/>
<dbReference type="PANTHER" id="PTHR30008">
    <property type="entry name" value="EXODEOXYRIBONUCLEASE 7 LARGE SUBUNIT"/>
    <property type="match status" value="1"/>
</dbReference>
<evidence type="ECO:0000256" key="3">
    <source>
        <dbReference type="ARBA" id="ARBA00022801"/>
    </source>
</evidence>
<gene>
    <name evidence="5 9" type="primary">xseA</name>
    <name evidence="9" type="ORF">CJ229_001750</name>
</gene>
<keyword evidence="2 5" id="KW-0540">Nuclease</keyword>
<dbReference type="EC" id="3.1.11.6" evidence="5"/>
<evidence type="ECO:0000259" key="7">
    <source>
        <dbReference type="Pfam" id="PF02601"/>
    </source>
</evidence>
<dbReference type="InterPro" id="IPR025824">
    <property type="entry name" value="OB-fold_nuc-bd_dom"/>
</dbReference>
<feature type="domain" description="Exonuclease VII large subunit C-terminal" evidence="7">
    <location>
        <begin position="125"/>
        <end position="437"/>
    </location>
</feature>
<comment type="function">
    <text evidence="5">Bidirectionally degrades single-stranded DNA into large acid-insoluble oligonucleotides, which are then degraded further into small acid-soluble oligonucleotides.</text>
</comment>
<accession>A0AAF0YIH6</accession>
<dbReference type="NCBIfam" id="TIGR00237">
    <property type="entry name" value="xseA"/>
    <property type="match status" value="1"/>
</dbReference>
<keyword evidence="10" id="KW-1185">Reference proteome</keyword>
<name>A0AAF0YIH6_9STAP</name>
<evidence type="ECO:0000256" key="5">
    <source>
        <dbReference type="HAMAP-Rule" id="MF_00378"/>
    </source>
</evidence>
<protein>
    <recommendedName>
        <fullName evidence="5">Exodeoxyribonuclease 7 large subunit</fullName>
        <ecNumber evidence="5">3.1.11.6</ecNumber>
    </recommendedName>
    <alternativeName>
        <fullName evidence="5">Exodeoxyribonuclease VII large subunit</fullName>
        <shortName evidence="5">Exonuclease VII large subunit</shortName>
    </alternativeName>
</protein>
<dbReference type="InterPro" id="IPR020579">
    <property type="entry name" value="Exonuc_VII_lsu_C"/>
</dbReference>
<evidence type="ECO:0000313" key="10">
    <source>
        <dbReference type="Proteomes" id="UP000243626"/>
    </source>
</evidence>
<dbReference type="Pfam" id="PF02601">
    <property type="entry name" value="Exonuc_VII_L"/>
    <property type="match status" value="1"/>
</dbReference>
<comment type="catalytic activity">
    <reaction evidence="5 6">
        <text>Exonucleolytic cleavage in either 5'- to 3'- or 3'- to 5'-direction to yield nucleoside 5'-phosphates.</text>
        <dbReference type="EC" id="3.1.11.6"/>
    </reaction>
</comment>
<comment type="similarity">
    <text evidence="5 6">Belongs to the XseA family.</text>
</comment>
<dbReference type="CDD" id="cd04489">
    <property type="entry name" value="ExoVII_LU_OBF"/>
    <property type="match status" value="1"/>
</dbReference>
<dbReference type="GO" id="GO:0008855">
    <property type="term" value="F:exodeoxyribonuclease VII activity"/>
    <property type="evidence" value="ECO:0007669"/>
    <property type="project" value="UniProtKB-UniRule"/>
</dbReference>
<keyword evidence="3 5" id="KW-0378">Hydrolase</keyword>
<dbReference type="GO" id="GO:0009318">
    <property type="term" value="C:exodeoxyribonuclease VII complex"/>
    <property type="evidence" value="ECO:0007669"/>
    <property type="project" value="UniProtKB-UniRule"/>
</dbReference>
<dbReference type="AlphaFoldDB" id="A0AAF0YIH6"/>
<dbReference type="GO" id="GO:0005737">
    <property type="term" value="C:cytoplasm"/>
    <property type="evidence" value="ECO:0007669"/>
    <property type="project" value="UniProtKB-SubCell"/>
</dbReference>
<dbReference type="GO" id="GO:0006308">
    <property type="term" value="P:DNA catabolic process"/>
    <property type="evidence" value="ECO:0007669"/>
    <property type="project" value="UniProtKB-UniRule"/>
</dbReference>
<dbReference type="EMBL" id="CP136964">
    <property type="protein sequence ID" value="WOS96493.1"/>
    <property type="molecule type" value="Genomic_DNA"/>
</dbReference>
<evidence type="ECO:0000256" key="6">
    <source>
        <dbReference type="RuleBase" id="RU004355"/>
    </source>
</evidence>
<reference evidence="9 10" key="2">
    <citation type="submission" date="2023-10" db="EMBL/GenBank/DDBJ databases">
        <authorList>
            <person name="Choi B."/>
        </authorList>
    </citation>
    <scope>NUCLEOTIDE SEQUENCE [LARGE SCALE GENOMIC DNA]</scope>
    <source>
        <strain evidence="9 10">UMB0959</strain>
    </source>
</reference>
<organism evidence="9 10">
    <name type="scientific">Nosocomiicoccus massiliensis</name>
    <dbReference type="NCBI Taxonomy" id="1232430"/>
    <lineage>
        <taxon>Bacteria</taxon>
        <taxon>Bacillati</taxon>
        <taxon>Bacillota</taxon>
        <taxon>Bacilli</taxon>
        <taxon>Bacillales</taxon>
        <taxon>Staphylococcaceae</taxon>
        <taxon>Nosocomiicoccus</taxon>
    </lineage>
</organism>
<keyword evidence="4 5" id="KW-0269">Exonuclease</keyword>
<evidence type="ECO:0000256" key="1">
    <source>
        <dbReference type="ARBA" id="ARBA00022490"/>
    </source>
</evidence>
<comment type="subunit">
    <text evidence="5">Heterooligomer composed of large and small subunits.</text>
</comment>
<evidence type="ECO:0000313" key="9">
    <source>
        <dbReference type="EMBL" id="WOS96493.1"/>
    </source>
</evidence>
<dbReference type="GO" id="GO:0003676">
    <property type="term" value="F:nucleic acid binding"/>
    <property type="evidence" value="ECO:0007669"/>
    <property type="project" value="InterPro"/>
</dbReference>
<evidence type="ECO:0000256" key="4">
    <source>
        <dbReference type="ARBA" id="ARBA00022839"/>
    </source>
</evidence>
<dbReference type="Proteomes" id="UP000243626">
    <property type="component" value="Chromosome"/>
</dbReference>
<dbReference type="PANTHER" id="PTHR30008:SF0">
    <property type="entry name" value="EXODEOXYRIBONUCLEASE 7 LARGE SUBUNIT"/>
    <property type="match status" value="1"/>
</dbReference>
<dbReference type="HAMAP" id="MF_00378">
    <property type="entry name" value="Exonuc_7_L"/>
    <property type="match status" value="1"/>
</dbReference>
<comment type="subcellular location">
    <subcellularLocation>
        <location evidence="5 6">Cytoplasm</location>
    </subcellularLocation>
</comment>
<keyword evidence="1 5" id="KW-0963">Cytoplasm</keyword>
<feature type="domain" description="OB-fold nucleic acid binding" evidence="8">
    <location>
        <begin position="7"/>
        <end position="101"/>
    </location>
</feature>
<dbReference type="KEGG" id="nmy:CJ229_001750"/>
<sequence>MTNEQVLTVSALSSYIEEKFVRDPYLERVFIKGEISNSKLHSSGILYFTLKDESTTLRGIMFSNSVKRLKKVPSDGDGVIVEGRISVYKPGGYYQVIANDIVLDGQGQLYEKLEQNKKMLQAQGYFDPAHKKQLPYFPKTIILVTSATSAAYEDMIHATEKRFPLTKIKVINTLMQGEKSIDSVINNLDYVDQLHADVVILARGGGSIEDLWTFNELEVAKKVFNMKTPIITAIGHETDTTLVDFVSDKRATTPTQAMEHALPDQRYLKERVIESQLVLKKKIQDTLLNKQSKLESHKSYYKFRMPTRLYDQHLQQLVYKKDQLESLYNKKYNERHHQFSHLNYKINTLSPRHIIENGQTQNKQYRQSLTKLMQYKIEHSKLQVKNKLEILDSLNPLEILKRGYSFVSLDGHVLKSTNDVDVGDVIQVKLSDGRLETKITEVYKDE</sequence>
<dbReference type="InterPro" id="IPR003753">
    <property type="entry name" value="Exonuc_VII_L"/>
</dbReference>
<evidence type="ECO:0000259" key="8">
    <source>
        <dbReference type="Pfam" id="PF13742"/>
    </source>
</evidence>
<reference evidence="10" key="1">
    <citation type="submission" date="2017-09" db="EMBL/GenBank/DDBJ databases">
        <title>Bacterial strain isolated from the female urinary microbiota.</title>
        <authorList>
            <person name="Thomas-White K."/>
            <person name="Kumar N."/>
            <person name="Forster S."/>
            <person name="Putonti C."/>
            <person name="Lawley T."/>
            <person name="Wolfe A.J."/>
        </authorList>
    </citation>
    <scope>NUCLEOTIDE SEQUENCE [LARGE SCALE GENOMIC DNA]</scope>
    <source>
        <strain evidence="10">UMB0959</strain>
    </source>
</reference>
<evidence type="ECO:0000256" key="2">
    <source>
        <dbReference type="ARBA" id="ARBA00022722"/>
    </source>
</evidence>
<dbReference type="RefSeq" id="WP_102167329.1">
    <property type="nucleotide sequence ID" value="NZ_CP136964.1"/>
</dbReference>
<dbReference type="Pfam" id="PF13742">
    <property type="entry name" value="tRNA_anti_2"/>
    <property type="match status" value="1"/>
</dbReference>